<reference evidence="3 4" key="1">
    <citation type="submission" date="2016-11" db="EMBL/GenBank/DDBJ databases">
        <authorList>
            <person name="Jaros S."/>
            <person name="Januszkiewicz K."/>
            <person name="Wedrychowicz H."/>
        </authorList>
    </citation>
    <scope>NUCLEOTIDE SEQUENCE [LARGE SCALE GENOMIC DNA]</scope>
    <source>
        <strain evidence="3 4">DSM 26910</strain>
    </source>
</reference>
<evidence type="ECO:0000259" key="2">
    <source>
        <dbReference type="Pfam" id="PF13229"/>
    </source>
</evidence>
<evidence type="ECO:0000313" key="3">
    <source>
        <dbReference type="EMBL" id="SHF73673.1"/>
    </source>
</evidence>
<dbReference type="Proteomes" id="UP000184164">
    <property type="component" value="Unassembled WGS sequence"/>
</dbReference>
<dbReference type="Gene3D" id="2.160.20.10">
    <property type="entry name" value="Single-stranded right-handed beta-helix, Pectin lyase-like"/>
    <property type="match status" value="1"/>
</dbReference>
<dbReference type="RefSeq" id="WP_073002897.1">
    <property type="nucleotide sequence ID" value="NZ_FQUM01000008.1"/>
</dbReference>
<dbReference type="InterPro" id="IPR012334">
    <property type="entry name" value="Pectin_lyas_fold"/>
</dbReference>
<dbReference type="STRING" id="1484053.SAMN05444274_10867"/>
<name>A0A1M5E370_9BACT</name>
<dbReference type="OrthoDB" id="6198791at2"/>
<keyword evidence="1" id="KW-0175">Coiled coil</keyword>
<feature type="domain" description="Right handed beta helix" evidence="2">
    <location>
        <begin position="831"/>
        <end position="958"/>
    </location>
</feature>
<dbReference type="Pfam" id="PF13229">
    <property type="entry name" value="Beta_helix"/>
    <property type="match status" value="1"/>
</dbReference>
<gene>
    <name evidence="3" type="ORF">SAMN05444274_10867</name>
</gene>
<evidence type="ECO:0000256" key="1">
    <source>
        <dbReference type="SAM" id="Coils"/>
    </source>
</evidence>
<proteinExistence type="predicted"/>
<dbReference type="Pfam" id="PF08757">
    <property type="entry name" value="CotH"/>
    <property type="match status" value="1"/>
</dbReference>
<dbReference type="AlphaFoldDB" id="A0A1M5E370"/>
<dbReference type="InterPro" id="IPR011050">
    <property type="entry name" value="Pectin_lyase_fold/virulence"/>
</dbReference>
<dbReference type="EMBL" id="FQUM01000008">
    <property type="protein sequence ID" value="SHF73673.1"/>
    <property type="molecule type" value="Genomic_DNA"/>
</dbReference>
<organism evidence="3 4">
    <name type="scientific">Mariniphaga anaerophila</name>
    <dbReference type="NCBI Taxonomy" id="1484053"/>
    <lineage>
        <taxon>Bacteria</taxon>
        <taxon>Pseudomonadati</taxon>
        <taxon>Bacteroidota</taxon>
        <taxon>Bacteroidia</taxon>
        <taxon>Marinilabiliales</taxon>
        <taxon>Prolixibacteraceae</taxon>
        <taxon>Mariniphaga</taxon>
    </lineage>
</organism>
<dbReference type="PROSITE" id="PS51257">
    <property type="entry name" value="PROKAR_LIPOPROTEIN"/>
    <property type="match status" value="1"/>
</dbReference>
<keyword evidence="4" id="KW-1185">Reference proteome</keyword>
<sequence>MIVTDKNIIALIISVIVVFGCTPGNNTKEDDFENIFKCSAEKLDNSGKKFVDEKNQSMEFGNVETRTSEQAYSGEYASKLTPQTPYGFTTDFTAGADEYFKVTAWRKSNDDNGVIVIDCGEGYYHAGKFVVEERKDGWQKIYLEAYTPPHFLFGKVRIFVWNNSQDTVYFDDLEIVHRQHKDYPEYDRFSALSIYVEDNNLNYFNKKRIEAFDNGVLVNEDEDYAGAVIFDGNDFLNGEVRLKGDLMDHIQGDKWSFRIKLKSDFAWNHVRTFSVHDPATRNFLHEWLAHQIFTREDVLTTRYGFVPVVLNNRSRGIYAWEEHFEKHLIENRDRREGPIVRFDETLFWNRVMEANTTKKAWDVDYFGAAKITPFKEGSVTSDSLKTRQAEEAQKLMLQYKTCSMPVSEIFDVDVLARYYALMDITQAYHGFTWHNQRFYFNPVTCLLEPIAFDGYIEGGIFKRIDEPMISLLDPAKLNTFHKEELMLYQVFTDSSFNRKYLENLKAYSDPLYVENVVRQYTHQADSLSGLIRQEFPYYHFNFDFIRSQARLVRENLSNIENNVQRLNSAFRQINYEKFRNQYTTEVGSNITPWLVQAFYNKGNRTMDVLNYHGGEVSVVGVLVADNLPESFSPNVKLPAYDGVNPGKATISVQGEPNKILFNAGGKMLESDVSHWAFSDEISSRQRLMNSANEAKLTESSDSIIFDGKYVFNSDVYIPANKKVVFLPGTQIDLVNGAGFFSFSAFYSMGEEKRTVEFFSSDKSSQGVHVLQASERSILKHTRFYRLGSIRKGGWQTPSAVTFYEADVDFSYCTFEANVDCDDALNVVRSDFFAKNCRFIDTFADAFDSDFCTGRVLDCEFVNMGNDAIDFSGSRVFISGCTMFEISDKAISGGENSQLTVKNCKVNKATIGVAAKDLSSVEIEGSEIRKTVYAFVAFKKKPEYGSASISAENVRLKGNLTFHKIEEGSLLKVNGTEIFGREKKLALKLYQ</sequence>
<evidence type="ECO:0000313" key="4">
    <source>
        <dbReference type="Proteomes" id="UP000184164"/>
    </source>
</evidence>
<accession>A0A1M5E370</accession>
<dbReference type="Gene3D" id="2.60.120.260">
    <property type="entry name" value="Galactose-binding domain-like"/>
    <property type="match status" value="1"/>
</dbReference>
<dbReference type="InterPro" id="IPR014867">
    <property type="entry name" value="Spore_coat_CotH_CotH2/3/7"/>
</dbReference>
<feature type="coiled-coil region" evidence="1">
    <location>
        <begin position="549"/>
        <end position="576"/>
    </location>
</feature>
<dbReference type="SUPFAM" id="SSF51126">
    <property type="entry name" value="Pectin lyase-like"/>
    <property type="match status" value="1"/>
</dbReference>
<dbReference type="InterPro" id="IPR039448">
    <property type="entry name" value="Beta_helix"/>
</dbReference>
<protein>
    <submittedName>
        <fullName evidence="3">Right handed beta helix region</fullName>
    </submittedName>
</protein>